<organism evidence="2 3">
    <name type="scientific">Pseudomonas folii</name>
    <dbReference type="NCBI Taxonomy" id="2762593"/>
    <lineage>
        <taxon>Bacteria</taxon>
        <taxon>Pseudomonadati</taxon>
        <taxon>Pseudomonadota</taxon>
        <taxon>Gammaproteobacteria</taxon>
        <taxon>Pseudomonadales</taxon>
        <taxon>Pseudomonadaceae</taxon>
        <taxon>Pseudomonas</taxon>
    </lineage>
</organism>
<dbReference type="EMBL" id="JACONW010000011">
    <property type="protein sequence ID" value="MBC3949013.1"/>
    <property type="molecule type" value="Genomic_DNA"/>
</dbReference>
<feature type="domain" description="AAA+ ATPase" evidence="1">
    <location>
        <begin position="334"/>
        <end position="619"/>
    </location>
</feature>
<sequence>MIYVDRSRIPMPEKLGASSTGGTELRQAKEFFRDKKNAQRRFEFRVMHLREVRTALRELFFNKCAYCESFLQVVAGEVDMYRPKGGVSENALHPGYWWLAAEWNNLLIACPDCNRQRSHGLADDHKGVSGKGNRFPLLDESARCFGPQDDISLEQPLLLNPCADDPDEHLVFDWNGLVTSDTLRGQTTITVLGLNRPAIVEARAREAEMFRFMLSQANLSVAGASSTTTLASILNAVALGVAPYAGMKRQLLRRARTELKYVGGRDKAPISAARQKRAKRALQQFEAEQSTYTLADEAGRRIARSQQRAIERISLQNFKGLRDVKIEVAKNGNGAGWLMLLGENSTGKSSILQAIALCLAGADYFATLVNDGRIVPRELINSRTRRCTISIKLSGFVAPHRMTITASGTTFESPSGKSAEVTVSKREVVVSGDSEARSAQLVLLAYGATRLLPHKSPARYGLEFARIDNLFDPFLPLFDANEWLLKLNSRTFANVALILKDLMSLDDAALLHRQKSRVYVHSHGDNAPIQRLSDGFQSVVAMSVDILEAAMRLWGNSETAEGIVLLDEIGAHLHPSWKMKIVSSLRRAFPGIQFIVTTHDPLCLRGLTEGEVVVMRRDEEGQVEPVADLPSPGDFRVDQLLTSEFFGLNSTVDPETEALFDRYYALLALNQRTAEHEQELDRLQKVLRDRRYVGDTVREQLMFEAVDKVLAQHLVAGNFSMPEMKQEAAKELAEMWDSTVSGLDETSP</sequence>
<dbReference type="InterPro" id="IPR051396">
    <property type="entry name" value="Bact_Antivir_Def_Nuclease"/>
</dbReference>
<evidence type="ECO:0000313" key="3">
    <source>
        <dbReference type="Proteomes" id="UP000651852"/>
    </source>
</evidence>
<dbReference type="Pfam" id="PF13175">
    <property type="entry name" value="AAA_15"/>
    <property type="match status" value="1"/>
</dbReference>
<dbReference type="InterPro" id="IPR003593">
    <property type="entry name" value="AAA+_ATPase"/>
</dbReference>
<dbReference type="PANTHER" id="PTHR43581">
    <property type="entry name" value="ATP/GTP PHOSPHATASE"/>
    <property type="match status" value="1"/>
</dbReference>
<keyword evidence="3" id="KW-1185">Reference proteome</keyword>
<protein>
    <submittedName>
        <fullName evidence="2">AAA family ATPase</fullName>
    </submittedName>
</protein>
<dbReference type="Pfam" id="PF13304">
    <property type="entry name" value="AAA_21"/>
    <property type="match status" value="1"/>
</dbReference>
<reference evidence="2 3" key="1">
    <citation type="submission" date="2020-08" db="EMBL/GenBank/DDBJ databases">
        <title>Putative novel bacterial strains isolated from necrotic wheat leaf tissues caused by Xanthomonas translucens.</title>
        <authorList>
            <person name="Tambong J.T."/>
        </authorList>
    </citation>
    <scope>NUCLEOTIDE SEQUENCE [LARGE SCALE GENOMIC DNA]</scope>
    <source>
        <strain evidence="2 3">DOAB 1069</strain>
    </source>
</reference>
<evidence type="ECO:0000313" key="2">
    <source>
        <dbReference type="EMBL" id="MBC3949013.1"/>
    </source>
</evidence>
<dbReference type="PANTHER" id="PTHR43581:SF2">
    <property type="entry name" value="EXCINUCLEASE ATPASE SUBUNIT"/>
    <property type="match status" value="1"/>
</dbReference>
<accession>A0ABR7AVR2</accession>
<gene>
    <name evidence="2" type="ORF">H8S59_04460</name>
</gene>
<dbReference type="InterPro" id="IPR041685">
    <property type="entry name" value="AAA_GajA/Old/RecF-like"/>
</dbReference>
<dbReference type="InterPro" id="IPR003959">
    <property type="entry name" value="ATPase_AAA_core"/>
</dbReference>
<comment type="caution">
    <text evidence="2">The sequence shown here is derived from an EMBL/GenBank/DDBJ whole genome shotgun (WGS) entry which is preliminary data.</text>
</comment>
<dbReference type="SUPFAM" id="SSF52540">
    <property type="entry name" value="P-loop containing nucleoside triphosphate hydrolases"/>
    <property type="match status" value="1"/>
</dbReference>
<name>A0ABR7AVR2_9PSED</name>
<dbReference type="SMART" id="SM00382">
    <property type="entry name" value="AAA"/>
    <property type="match status" value="1"/>
</dbReference>
<dbReference type="Gene3D" id="1.10.30.50">
    <property type="match status" value="1"/>
</dbReference>
<evidence type="ECO:0000259" key="1">
    <source>
        <dbReference type="SMART" id="SM00382"/>
    </source>
</evidence>
<proteinExistence type="predicted"/>
<dbReference type="Gene3D" id="3.40.50.300">
    <property type="entry name" value="P-loop containing nucleotide triphosphate hydrolases"/>
    <property type="match status" value="2"/>
</dbReference>
<dbReference type="Proteomes" id="UP000651852">
    <property type="component" value="Unassembled WGS sequence"/>
</dbReference>
<dbReference type="RefSeq" id="WP_187520623.1">
    <property type="nucleotide sequence ID" value="NZ_JACONW010000011.1"/>
</dbReference>
<dbReference type="InterPro" id="IPR027417">
    <property type="entry name" value="P-loop_NTPase"/>
</dbReference>